<dbReference type="EMBL" id="JACJII010000001">
    <property type="protein sequence ID" value="MBA9003939.1"/>
    <property type="molecule type" value="Genomic_DNA"/>
</dbReference>
<dbReference type="InterPro" id="IPR001279">
    <property type="entry name" value="Metallo-B-lactamas"/>
</dbReference>
<keyword evidence="3" id="KW-1185">Reference proteome</keyword>
<evidence type="ECO:0000313" key="3">
    <source>
        <dbReference type="Proteomes" id="UP000539313"/>
    </source>
</evidence>
<dbReference type="Gene3D" id="3.60.15.10">
    <property type="entry name" value="Ribonuclease Z/Hydroxyacylglutathione hydrolase-like"/>
    <property type="match status" value="1"/>
</dbReference>
<dbReference type="PANTHER" id="PTHR43546">
    <property type="entry name" value="UPF0173 METAL-DEPENDENT HYDROLASE MJ1163-RELATED"/>
    <property type="match status" value="1"/>
</dbReference>
<dbReference type="AlphaFoldDB" id="A0A7W3MXW8"/>
<organism evidence="2 3">
    <name type="scientific">Thermomonospora cellulosilytica</name>
    <dbReference type="NCBI Taxonomy" id="1411118"/>
    <lineage>
        <taxon>Bacteria</taxon>
        <taxon>Bacillati</taxon>
        <taxon>Actinomycetota</taxon>
        <taxon>Actinomycetes</taxon>
        <taxon>Streptosporangiales</taxon>
        <taxon>Thermomonosporaceae</taxon>
        <taxon>Thermomonospora</taxon>
    </lineage>
</organism>
<dbReference type="Pfam" id="PF12706">
    <property type="entry name" value="Lactamase_B_2"/>
    <property type="match status" value="1"/>
</dbReference>
<gene>
    <name evidence="2" type="ORF">HNR21_002821</name>
</gene>
<dbReference type="SUPFAM" id="SSF56281">
    <property type="entry name" value="Metallo-hydrolase/oxidoreductase"/>
    <property type="match status" value="1"/>
</dbReference>
<accession>A0A7W3MXW8</accession>
<comment type="caution">
    <text evidence="2">The sequence shown here is derived from an EMBL/GenBank/DDBJ whole genome shotgun (WGS) entry which is preliminary data.</text>
</comment>
<name>A0A7W3MXW8_9ACTN</name>
<reference evidence="2 3" key="1">
    <citation type="submission" date="2020-08" db="EMBL/GenBank/DDBJ databases">
        <title>Sequencing the genomes of 1000 actinobacteria strains.</title>
        <authorList>
            <person name="Klenk H.-P."/>
        </authorList>
    </citation>
    <scope>NUCLEOTIDE SEQUENCE [LARGE SCALE GENOMIC DNA]</scope>
    <source>
        <strain evidence="2 3">DSM 45823</strain>
    </source>
</reference>
<feature type="domain" description="Metallo-beta-lactamase" evidence="1">
    <location>
        <begin position="55"/>
        <end position="237"/>
    </location>
</feature>
<evidence type="ECO:0000313" key="2">
    <source>
        <dbReference type="EMBL" id="MBA9003939.1"/>
    </source>
</evidence>
<evidence type="ECO:0000259" key="1">
    <source>
        <dbReference type="Pfam" id="PF12706"/>
    </source>
</evidence>
<dbReference type="RefSeq" id="WP_119727484.1">
    <property type="nucleotide sequence ID" value="NZ_JACJII010000001.1"/>
</dbReference>
<dbReference type="Proteomes" id="UP000539313">
    <property type="component" value="Unassembled WGS sequence"/>
</dbReference>
<protein>
    <submittedName>
        <fullName evidence="2">L-ascorbate metabolism protein UlaG (Beta-lactamase superfamily)</fullName>
    </submittedName>
</protein>
<dbReference type="InterPro" id="IPR036866">
    <property type="entry name" value="RibonucZ/Hydroxyglut_hydro"/>
</dbReference>
<dbReference type="PANTHER" id="PTHR43546:SF7">
    <property type="entry name" value="METALLO-BETA-LACTAMASE DOMAIN-CONTAINING PROTEIN"/>
    <property type="match status" value="1"/>
</dbReference>
<sequence length="279" mass="30355">MAAQPGGSGPALAQDAVTFVGNATVIIRFGGFTLLTDPNFVPLGRRVHLGYGLTSRRLRDPALDVAELPELDGVVLSHLHGDHWDDVAERHLDRILPIMTTPAAAGTLRGRGFTEAVGLETWREHRITRDDRWVRVTALPGRHAPAPLHRLLPPVMGSLLEFGGGGGEPDLRICISGDTIMYDGLAEIRDRFPGIDLGIVHLGGTRLLNLLTVTMDGRQGADWLETVRVPRAVPVHYDDYTVMKSPLSDLEDELRRRGLADRLIPVARGASVPLGAHAR</sequence>
<dbReference type="InterPro" id="IPR050114">
    <property type="entry name" value="UPF0173_UPF0282_UlaG_hydrolase"/>
</dbReference>
<proteinExistence type="predicted"/>